<organism evidence="2 3">
    <name type="scientific">Nicrophorus vespilloides</name>
    <name type="common">Boreal carrion beetle</name>
    <dbReference type="NCBI Taxonomy" id="110193"/>
    <lineage>
        <taxon>Eukaryota</taxon>
        <taxon>Metazoa</taxon>
        <taxon>Ecdysozoa</taxon>
        <taxon>Arthropoda</taxon>
        <taxon>Hexapoda</taxon>
        <taxon>Insecta</taxon>
        <taxon>Pterygota</taxon>
        <taxon>Neoptera</taxon>
        <taxon>Endopterygota</taxon>
        <taxon>Coleoptera</taxon>
        <taxon>Polyphaga</taxon>
        <taxon>Staphyliniformia</taxon>
        <taxon>Silphidae</taxon>
        <taxon>Nicrophorinae</taxon>
        <taxon>Nicrophorus</taxon>
    </lineage>
</organism>
<feature type="region of interest" description="Disordered" evidence="1">
    <location>
        <begin position="142"/>
        <end position="175"/>
    </location>
</feature>
<evidence type="ECO:0000256" key="1">
    <source>
        <dbReference type="SAM" id="MobiDB-lite"/>
    </source>
</evidence>
<feature type="region of interest" description="Disordered" evidence="1">
    <location>
        <begin position="455"/>
        <end position="532"/>
    </location>
</feature>
<evidence type="ECO:0000313" key="2">
    <source>
        <dbReference type="Proteomes" id="UP000695000"/>
    </source>
</evidence>
<proteinExistence type="predicted"/>
<feature type="compositionally biased region" description="Basic residues" evidence="1">
    <location>
        <begin position="343"/>
        <end position="360"/>
    </location>
</feature>
<gene>
    <name evidence="3" type="primary">LOC108564177</name>
</gene>
<keyword evidence="2" id="KW-1185">Reference proteome</keyword>
<dbReference type="GeneID" id="108564177"/>
<dbReference type="RefSeq" id="XP_017778619.1">
    <property type="nucleotide sequence ID" value="XM_017923130.1"/>
</dbReference>
<feature type="region of interest" description="Disordered" evidence="1">
    <location>
        <begin position="1"/>
        <end position="27"/>
    </location>
</feature>
<feature type="compositionally biased region" description="Polar residues" evidence="1">
    <location>
        <begin position="159"/>
        <end position="174"/>
    </location>
</feature>
<name>A0ABM1MVL9_NICVS</name>
<dbReference type="Proteomes" id="UP000695000">
    <property type="component" value="Unplaced"/>
</dbReference>
<evidence type="ECO:0000313" key="3">
    <source>
        <dbReference type="RefSeq" id="XP_017778619.1"/>
    </source>
</evidence>
<reference evidence="3" key="1">
    <citation type="submission" date="2025-08" db="UniProtKB">
        <authorList>
            <consortium name="RefSeq"/>
        </authorList>
    </citation>
    <scope>IDENTIFICATION</scope>
    <source>
        <tissue evidence="3">Whole Larva</tissue>
    </source>
</reference>
<sequence length="557" mass="62715">MKPISFENLKRLMGGGRKKKDKESSFKRSESFKRISIRKSYLDRGKKRHLHKLEVATQTVVEETAAASVSEKVDSSVQVELQASSSIESNEKREGPGQSVIAYGQWLKCIKKEDPTNNGKSTKGAERTIIYVPASDEIKAPLIRKLSSSPTSRKKSLNLDKSSPNLQRQESNDSALEMFPWGDSTEVRKSPIIRRRTKTPPLMPDSGNEELCSLSISLGRIWMDAPQVMAPRSLEMPRTSQSAVHAHNSLDSALKDLRDDPIVMNRLQKRTVLPIGRTLSSTSNTTASTGLFSSKDSGFSFSIPKLSDDSLMSRRLFRKKRTKPKLSVSRDNYFKRTSEASSIRRHSSRKKKTRNSLRKPTKGETYQITGRPYNRSLKSLKMDPMIFVPPEKRKPTDKKRKCFKIHEIRNLTPCIDTIYSKKYADSDDGLYESLIGDAEELQVVDRISRMHLRKKEEDHLGGSDAFPGNEAQLSDESSNSEIDSSAASDDDYYYSSSSISDGGCPPVGVSSSAAPRRRPVRRRRSELSRKRSITYVAKPTILRVPSTLRRPHKKVGE</sequence>
<protein>
    <submittedName>
        <fullName evidence="3">Uncharacterized protein LOC108564177</fullName>
    </submittedName>
</protein>
<feature type="compositionally biased region" description="Basic residues" evidence="1">
    <location>
        <begin position="515"/>
        <end position="524"/>
    </location>
</feature>
<feature type="compositionally biased region" description="Low complexity" evidence="1">
    <location>
        <begin position="474"/>
        <end position="501"/>
    </location>
</feature>
<feature type="region of interest" description="Disordered" evidence="1">
    <location>
        <begin position="320"/>
        <end position="368"/>
    </location>
</feature>
<accession>A0ABM1MVL9</accession>